<accession>A0AAJ1WJH7</accession>
<dbReference type="CDD" id="cd03441">
    <property type="entry name" value="R_hydratase_like"/>
    <property type="match status" value="1"/>
</dbReference>
<dbReference type="SUPFAM" id="SSF54637">
    <property type="entry name" value="Thioesterase/thiol ester dehydrase-isomerase"/>
    <property type="match status" value="1"/>
</dbReference>
<proteinExistence type="predicted"/>
<evidence type="ECO:0000313" key="3">
    <source>
        <dbReference type="Proteomes" id="UP001237207"/>
    </source>
</evidence>
<dbReference type="RefSeq" id="WP_307257486.1">
    <property type="nucleotide sequence ID" value="NZ_JAUSUC010000021.1"/>
</dbReference>
<reference evidence="2" key="1">
    <citation type="submission" date="2023-07" db="EMBL/GenBank/DDBJ databases">
        <title>Genomic Encyclopedia of Type Strains, Phase IV (KMG-IV): sequencing the most valuable type-strain genomes for metagenomic binning, comparative biology and taxonomic classification.</title>
        <authorList>
            <person name="Goeker M."/>
        </authorList>
    </citation>
    <scope>NUCLEOTIDE SEQUENCE</scope>
    <source>
        <strain evidence="2">DSM 23947</strain>
    </source>
</reference>
<dbReference type="AlphaFoldDB" id="A0AAJ1WJH7"/>
<evidence type="ECO:0000259" key="1">
    <source>
        <dbReference type="Pfam" id="PF13452"/>
    </source>
</evidence>
<keyword evidence="3" id="KW-1185">Reference proteome</keyword>
<evidence type="ECO:0000313" key="2">
    <source>
        <dbReference type="EMBL" id="MDQ0215478.1"/>
    </source>
</evidence>
<feature type="domain" description="FAS1-like dehydratase" evidence="1">
    <location>
        <begin position="16"/>
        <end position="134"/>
    </location>
</feature>
<dbReference type="Gene3D" id="3.10.129.10">
    <property type="entry name" value="Hotdog Thioesterase"/>
    <property type="match status" value="1"/>
</dbReference>
<comment type="caution">
    <text evidence="2">The sequence shown here is derived from an EMBL/GenBank/DDBJ whole genome shotgun (WGS) entry which is preliminary data.</text>
</comment>
<name>A0AAJ1WJH7_9BACI</name>
<dbReference type="Proteomes" id="UP001237207">
    <property type="component" value="Unassembled WGS sequence"/>
</dbReference>
<dbReference type="InterPro" id="IPR039569">
    <property type="entry name" value="FAS1-like_DH_region"/>
</dbReference>
<dbReference type="Pfam" id="PF13452">
    <property type="entry name" value="FAS1_DH_region"/>
    <property type="match status" value="1"/>
</dbReference>
<organism evidence="2 3">
    <name type="scientific">Oikeobacillus pervagus</name>
    <dbReference type="NCBI Taxonomy" id="1325931"/>
    <lineage>
        <taxon>Bacteria</taxon>
        <taxon>Bacillati</taxon>
        <taxon>Bacillota</taxon>
        <taxon>Bacilli</taxon>
        <taxon>Bacillales</taxon>
        <taxon>Bacillaceae</taxon>
        <taxon>Oikeobacillus</taxon>
    </lineage>
</organism>
<sequence length="145" mass="16473">MKTDAEKAIQPILSYSFTVEKGKIKEFVQSIGDSLPIYYEEEEANKAGYKGIPIPPTFATVVDFWGGLDFETLMKALKLNPLKVLHGEQEYQYFAQIYAGDPLDVTAKVLKQIEKKNMRMFVIETEYARVGEKVLVARSTIIETK</sequence>
<dbReference type="PIRSF" id="PIRSF018072">
    <property type="entry name" value="UCP018072"/>
    <property type="match status" value="1"/>
</dbReference>
<gene>
    <name evidence="2" type="ORF">J2S13_001896</name>
</gene>
<protein>
    <recommendedName>
        <fullName evidence="1">FAS1-like dehydratase domain-containing protein</fullName>
    </recommendedName>
</protein>
<dbReference type="InterPro" id="IPR029069">
    <property type="entry name" value="HotDog_dom_sf"/>
</dbReference>
<dbReference type="EMBL" id="JAUSUC010000021">
    <property type="protein sequence ID" value="MDQ0215478.1"/>
    <property type="molecule type" value="Genomic_DNA"/>
</dbReference>
<dbReference type="InterPro" id="IPR016709">
    <property type="entry name" value="HadA-like"/>
</dbReference>